<sequence length="440" mass="49429">MILVQNIGLQYLSKMDPSQIPAHEGLLELKGQIFWKKYWFSLQGNDLQYFQEDKRLSTRGIIDLSKAQAVRKCGSGSKENMIEIVTKSKTYSLSAPTRHSCDEWVKLLQRGIQFKRRQASISRDNSLQDNDVYEDSMSSPGPKTPISPNNGTKFQFSSQSSPGTTPLSPKPNVAPPKIPETSRPKVTPPTIPQRAPGTKKSENVPPQNGDTYEDVASPKTEPIDTYEDVAALKTEHSEEAEYGEIVDISTPVQMRQSRNVEPEEDNIYGEIEDVSYDETRVVSRIKSMSMEEEYDDAVEVFDDIYGDTLSPNGTTLSAYIDDLYGELEPDVVEELRGSIYADIDDFAPSKKEDVEEVDDAFFQEMYENVLTFEPKPIDIKATNDKVSTNEGPFSSTAFAELKEFLKNNRGQSEMYASVRIKELKGNAVAKLKEYLATLES</sequence>
<dbReference type="SMART" id="SM00233">
    <property type="entry name" value="PH"/>
    <property type="match status" value="1"/>
</dbReference>
<dbReference type="Proteomes" id="UP000749559">
    <property type="component" value="Unassembled WGS sequence"/>
</dbReference>
<comment type="caution">
    <text evidence="3">The sequence shown here is derived from an EMBL/GenBank/DDBJ whole genome shotgun (WGS) entry which is preliminary data.</text>
</comment>
<reference evidence="3" key="1">
    <citation type="submission" date="2022-03" db="EMBL/GenBank/DDBJ databases">
        <authorList>
            <person name="Martin C."/>
        </authorList>
    </citation>
    <scope>NUCLEOTIDE SEQUENCE</scope>
</reference>
<feature type="compositionally biased region" description="Polar residues" evidence="1">
    <location>
        <begin position="136"/>
        <end position="167"/>
    </location>
</feature>
<dbReference type="PROSITE" id="PS50003">
    <property type="entry name" value="PH_DOMAIN"/>
    <property type="match status" value="1"/>
</dbReference>
<dbReference type="PANTHER" id="PTHR14336">
    <property type="entry name" value="TANDEM PH DOMAIN CONTAINING PROTEIN"/>
    <property type="match status" value="1"/>
</dbReference>
<accession>A0A8S4PNX1</accession>
<evidence type="ECO:0000313" key="4">
    <source>
        <dbReference type="Proteomes" id="UP000749559"/>
    </source>
</evidence>
<feature type="compositionally biased region" description="Pro residues" evidence="1">
    <location>
        <begin position="168"/>
        <end position="178"/>
    </location>
</feature>
<keyword evidence="4" id="KW-1185">Reference proteome</keyword>
<dbReference type="EMBL" id="CAIIXF020000009">
    <property type="protein sequence ID" value="CAH1794887.1"/>
    <property type="molecule type" value="Genomic_DNA"/>
</dbReference>
<dbReference type="OrthoDB" id="9942268at2759"/>
<feature type="region of interest" description="Disordered" evidence="1">
    <location>
        <begin position="117"/>
        <end position="224"/>
    </location>
</feature>
<gene>
    <name evidence="3" type="ORF">OFUS_LOCUS19505</name>
</gene>
<dbReference type="InterPro" id="IPR011993">
    <property type="entry name" value="PH-like_dom_sf"/>
</dbReference>
<feature type="compositionally biased region" description="Polar residues" evidence="1">
    <location>
        <begin position="119"/>
        <end position="129"/>
    </location>
</feature>
<dbReference type="InterPro" id="IPR051707">
    <property type="entry name" value="PI-Interact_SigTrans_Reg"/>
</dbReference>
<evidence type="ECO:0000256" key="1">
    <source>
        <dbReference type="SAM" id="MobiDB-lite"/>
    </source>
</evidence>
<name>A0A8S4PNX1_OWEFU</name>
<evidence type="ECO:0000313" key="3">
    <source>
        <dbReference type="EMBL" id="CAH1794887.1"/>
    </source>
</evidence>
<proteinExistence type="predicted"/>
<dbReference type="FunFam" id="2.30.29.30:FF:000286">
    <property type="entry name" value="PH-protein kinase domain containing protein"/>
    <property type="match status" value="1"/>
</dbReference>
<dbReference type="Gene3D" id="2.30.29.30">
    <property type="entry name" value="Pleckstrin-homology domain (PH domain)/Phosphotyrosine-binding domain (PTB)"/>
    <property type="match status" value="1"/>
</dbReference>
<feature type="compositionally biased region" description="Polar residues" evidence="1">
    <location>
        <begin position="250"/>
        <end position="259"/>
    </location>
</feature>
<feature type="region of interest" description="Disordered" evidence="1">
    <location>
        <begin position="236"/>
        <end position="267"/>
    </location>
</feature>
<evidence type="ECO:0000259" key="2">
    <source>
        <dbReference type="PROSITE" id="PS50003"/>
    </source>
</evidence>
<organism evidence="3 4">
    <name type="scientific">Owenia fusiformis</name>
    <name type="common">Polychaete worm</name>
    <dbReference type="NCBI Taxonomy" id="6347"/>
    <lineage>
        <taxon>Eukaryota</taxon>
        <taxon>Metazoa</taxon>
        <taxon>Spiralia</taxon>
        <taxon>Lophotrochozoa</taxon>
        <taxon>Annelida</taxon>
        <taxon>Polychaeta</taxon>
        <taxon>Sedentaria</taxon>
        <taxon>Canalipalpata</taxon>
        <taxon>Sabellida</taxon>
        <taxon>Oweniida</taxon>
        <taxon>Oweniidae</taxon>
        <taxon>Owenia</taxon>
    </lineage>
</organism>
<dbReference type="AlphaFoldDB" id="A0A8S4PNX1"/>
<protein>
    <recommendedName>
        <fullName evidence="2">PH domain-containing protein</fullName>
    </recommendedName>
</protein>
<dbReference type="Pfam" id="PF00169">
    <property type="entry name" value="PH"/>
    <property type="match status" value="1"/>
</dbReference>
<dbReference type="SUPFAM" id="SSF50729">
    <property type="entry name" value="PH domain-like"/>
    <property type="match status" value="1"/>
</dbReference>
<dbReference type="InterPro" id="IPR001849">
    <property type="entry name" value="PH_domain"/>
</dbReference>
<feature type="domain" description="PH" evidence="2">
    <location>
        <begin position="20"/>
        <end position="113"/>
    </location>
</feature>